<dbReference type="InterPro" id="IPR021251">
    <property type="entry name" value="DUF2793"/>
</dbReference>
<protein>
    <submittedName>
        <fullName evidence="2">Uncharacterized protein DUF2793</fullName>
    </submittedName>
</protein>
<reference evidence="2 4" key="2">
    <citation type="submission" date="2018-10" db="EMBL/GenBank/DDBJ databases">
        <title>Genomic Encyclopedia of Type Strains, Phase IV (KMG-IV): sequencing the most valuable type-strain genomes for metagenomic binning, comparative biology and taxonomic classification.</title>
        <authorList>
            <person name="Goeker M."/>
        </authorList>
    </citation>
    <scope>NUCLEOTIDE SEQUENCE [LARGE SCALE GENOMIC DNA]</scope>
    <source>
        <strain evidence="2 4">DSM 19791</strain>
    </source>
</reference>
<dbReference type="EMBL" id="RBWX01000008">
    <property type="protein sequence ID" value="RKS89136.1"/>
    <property type="molecule type" value="Genomic_DNA"/>
</dbReference>
<dbReference type="Pfam" id="PF10983">
    <property type="entry name" value="DUF2793"/>
    <property type="match status" value="1"/>
</dbReference>
<reference evidence="1 3" key="1">
    <citation type="submission" date="2018-06" db="EMBL/GenBank/DDBJ databases">
        <title>Complete Genome Sequence of the Microcystin-Degrading Bacterium Sphingosinicella microcystinivorans Strain B-9.</title>
        <authorList>
            <person name="Jin H."/>
            <person name="Nishizawa T."/>
            <person name="Guo Y."/>
            <person name="Nishizawa A."/>
            <person name="Park H."/>
            <person name="Kato H."/>
            <person name="Tsuji K."/>
            <person name="Harada K."/>
        </authorList>
    </citation>
    <scope>NUCLEOTIDE SEQUENCE [LARGE SCALE GENOMIC DNA]</scope>
    <source>
        <strain evidence="1 3">B9</strain>
    </source>
</reference>
<evidence type="ECO:0000313" key="4">
    <source>
        <dbReference type="Proteomes" id="UP000276029"/>
    </source>
</evidence>
<keyword evidence="4" id="KW-1185">Reference proteome</keyword>
<evidence type="ECO:0000313" key="3">
    <source>
        <dbReference type="Proteomes" id="UP000275727"/>
    </source>
</evidence>
<organism evidence="1 3">
    <name type="scientific">Sphingosinicella microcystinivorans</name>
    <dbReference type="NCBI Taxonomy" id="335406"/>
    <lineage>
        <taxon>Bacteria</taxon>
        <taxon>Pseudomonadati</taxon>
        <taxon>Pseudomonadota</taxon>
        <taxon>Alphaproteobacteria</taxon>
        <taxon>Sphingomonadales</taxon>
        <taxon>Sphingosinicellaceae</taxon>
        <taxon>Sphingosinicella</taxon>
    </lineage>
</organism>
<dbReference type="Proteomes" id="UP000275727">
    <property type="component" value="Chromosome"/>
</dbReference>
<evidence type="ECO:0000313" key="2">
    <source>
        <dbReference type="EMBL" id="RKS89136.1"/>
    </source>
</evidence>
<evidence type="ECO:0000313" key="1">
    <source>
        <dbReference type="EMBL" id="BBE32892.1"/>
    </source>
</evidence>
<gene>
    <name evidence="2" type="ORF">DFR51_2350</name>
    <name evidence="1" type="ORF">SmB9_05500</name>
</gene>
<accession>A0AAD1FZH7</accession>
<dbReference type="RefSeq" id="WP_121051238.1">
    <property type="nucleotide sequence ID" value="NZ_AP018711.1"/>
</dbReference>
<dbReference type="KEGG" id="smic:SmB9_05500"/>
<dbReference type="AlphaFoldDB" id="A0AAD1FZH7"/>
<name>A0AAD1FZH7_SPHMI</name>
<proteinExistence type="predicted"/>
<sequence length="163" mass="16764">MTATARLGLPLIATGQAQKELTHNAAIHGLDRLVHLCVASRALSEPPELPAPGALWIVGEGASGAWAGHTGALAHWEGAWTLAAAAEGMLCWIADEGIVAVFDGDAWNAALPVAGLRIGGAVMLTESPIAIDMPEGGSVIDIEARATLATLLTYLREQGLLTS</sequence>
<dbReference type="Proteomes" id="UP000276029">
    <property type="component" value="Unassembled WGS sequence"/>
</dbReference>
<dbReference type="EMBL" id="AP018711">
    <property type="protein sequence ID" value="BBE32892.1"/>
    <property type="molecule type" value="Genomic_DNA"/>
</dbReference>